<accession>A0ABR2KJX1</accession>
<feature type="compositionally biased region" description="Basic and acidic residues" evidence="1">
    <location>
        <begin position="702"/>
        <end position="712"/>
    </location>
</feature>
<gene>
    <name evidence="2" type="ORF">M9Y10_028491</name>
</gene>
<dbReference type="EMBL" id="JAPFFF010000004">
    <property type="protein sequence ID" value="KAK8891283.1"/>
    <property type="molecule type" value="Genomic_DNA"/>
</dbReference>
<evidence type="ECO:0000256" key="1">
    <source>
        <dbReference type="SAM" id="MobiDB-lite"/>
    </source>
</evidence>
<proteinExistence type="predicted"/>
<feature type="region of interest" description="Disordered" evidence="1">
    <location>
        <begin position="653"/>
        <end position="728"/>
    </location>
</feature>
<organism evidence="2 3">
    <name type="scientific">Tritrichomonas musculus</name>
    <dbReference type="NCBI Taxonomy" id="1915356"/>
    <lineage>
        <taxon>Eukaryota</taxon>
        <taxon>Metamonada</taxon>
        <taxon>Parabasalia</taxon>
        <taxon>Tritrichomonadida</taxon>
        <taxon>Tritrichomonadidae</taxon>
        <taxon>Tritrichomonas</taxon>
    </lineage>
</organism>
<feature type="compositionally biased region" description="Basic residues" evidence="1">
    <location>
        <begin position="691"/>
        <end position="701"/>
    </location>
</feature>
<evidence type="ECO:0000313" key="3">
    <source>
        <dbReference type="Proteomes" id="UP001470230"/>
    </source>
</evidence>
<sequence>MAFFKARVIRNDLTNNLENNPNFTLEATLLHKDLSTTIRNESDILYGKILENKGKPWFYTILAYALFDEKPPSEYDNLTRKQINHNAANFLENCGRKFFTYFKKDQQDPKILKNTELKKKVIETIDDFTKNEKSDDPMYAGHFQRFFENFLRWEAFNQEDEIKKILHFLVKKCRTLAYQQLIMRIISDYNGSIDPSIIYSLITIMLKYSFNAVKFIRKKINTDNQISMSTSIKERVKQDKKEKIEPDSQPLNLNKKSMPLVKTVFNKDINGSDLIETQENIQIPWKIDPQLKIETPKYKTIEDAEMEVYLLIMSIRTSISEQTEIIKYFRDEDQVNGYPLIQALMYCGTRCGSQSLISLESFRLLSMIFNGSISLEIDSWNNKEEQKMKLDFYKNYANEINFDPTYLTYKMIHALPVFWNHRYNNDTYKMSEDEKKDVDVSDYYPPFDKPKTRKREEGETALEILQPCLFCDPPISSQLIFNCQDLFIQLLRYRRQLRKIKQKTDEDRDECVRLDGIILDYYQHRFDFGKIKNTTIPNLIKEIVPLEPTNQLYQEIKERRRASLSGFATNFFLTMTSMKLNAFFENEKNPISKMCHCDAFRVNNFGVFLEYKDYTKFEFLSEDTLYNKPIHSEFLFGNGDGEEEEEQIDENLAQNSKSNLILKKPPKEKQRVKVDEMDEMGPIPENDTDQKKKKKKKVKVKKTTDGANKDDDNPNESQKPHKPKRPKQ</sequence>
<dbReference type="Proteomes" id="UP001470230">
    <property type="component" value="Unassembled WGS sequence"/>
</dbReference>
<reference evidence="2 3" key="1">
    <citation type="submission" date="2024-04" db="EMBL/GenBank/DDBJ databases">
        <title>Tritrichomonas musculus Genome.</title>
        <authorList>
            <person name="Alves-Ferreira E."/>
            <person name="Grigg M."/>
            <person name="Lorenzi H."/>
            <person name="Galac M."/>
        </authorList>
    </citation>
    <scope>NUCLEOTIDE SEQUENCE [LARGE SCALE GENOMIC DNA]</scope>
    <source>
        <strain evidence="2 3">EAF2021</strain>
    </source>
</reference>
<protein>
    <submittedName>
        <fullName evidence="2">Uncharacterized protein</fullName>
    </submittedName>
</protein>
<name>A0ABR2KJX1_9EUKA</name>
<evidence type="ECO:0000313" key="2">
    <source>
        <dbReference type="EMBL" id="KAK8891283.1"/>
    </source>
</evidence>
<keyword evidence="3" id="KW-1185">Reference proteome</keyword>
<comment type="caution">
    <text evidence="2">The sequence shown here is derived from an EMBL/GenBank/DDBJ whole genome shotgun (WGS) entry which is preliminary data.</text>
</comment>
<feature type="compositionally biased region" description="Basic and acidic residues" evidence="1">
    <location>
        <begin position="665"/>
        <end position="675"/>
    </location>
</feature>